<dbReference type="AlphaFoldDB" id="A0A2N9GQG6"/>
<dbReference type="SUPFAM" id="SSF52058">
    <property type="entry name" value="L domain-like"/>
    <property type="match status" value="1"/>
</dbReference>
<evidence type="ECO:0000313" key="4">
    <source>
        <dbReference type="EMBL" id="SPD01581.1"/>
    </source>
</evidence>
<dbReference type="EMBL" id="OIVN01002217">
    <property type="protein sequence ID" value="SPD01581.1"/>
    <property type="molecule type" value="Genomic_DNA"/>
</dbReference>
<feature type="domain" description="Disease resistance protein At4g27190-like leucine-rich repeats" evidence="3">
    <location>
        <begin position="58"/>
        <end position="182"/>
    </location>
</feature>
<feature type="domain" description="Disease resistance protein At4g27190-like leucine-rich repeats" evidence="3">
    <location>
        <begin position="418"/>
        <end position="517"/>
    </location>
</feature>
<keyword evidence="1" id="KW-0611">Plant defense</keyword>
<keyword evidence="2" id="KW-0732">Signal</keyword>
<evidence type="ECO:0000256" key="1">
    <source>
        <dbReference type="ARBA" id="ARBA00022821"/>
    </source>
</evidence>
<sequence>MAAVITLWNCMNLGCYAQSLLLCFAVQACCSAAMLCCLSKMDSKEVKELNSEEIPHTALQPLFNEGVVFPNFENLLFLEVQGFGSIKYLLSSFNARFMVQLKHLHIVECKVMEEILATEDLGEEVIISKMFPRLECIMLKDLPILKRFCIGSNIEFPFLKQLWIENCPKLNSFIFKYVTSSMTLSNEVKEINLEEISYTAMQPLFNEEVAFPSLETLKLSHMENLKIIWPDQFAGYSFFKLQVLKVEFCESLMHIFQSNMLTRFHSLEKLSVTDCGVEEIVVRDEVAVGTVLFPKATHLILRKLPKLKWLYQGVQTLEWPLLKELEVSECDQLRIFATKNLNFNETIEQSQLESSIQQPLFLVQEGTFPNLEVLTLVRNYNMKEIHCGQFLEECFYKLKVLKMNVCPDVSILIPSSVSFQNLTNLEILNGHGLINLVTSSTAKNLVQLKKLSVSECERMTEVVAGEGGEADEVITLSQLTNLQLDCLPNLTSFCSGSYSFEFPSLEEVIVRQCPQMKIFCHGVYKTPKLERVQATKEDEWHWKVDLNTTVRTLALEGQIMIPPYNSSTE</sequence>
<dbReference type="InterPro" id="IPR057135">
    <property type="entry name" value="At4g27190-like_LRR"/>
</dbReference>
<dbReference type="PANTHER" id="PTHR33463:SF204">
    <property type="entry name" value="NB-ARC DOMAIN-CONTAINING PROTEIN"/>
    <property type="match status" value="1"/>
</dbReference>
<dbReference type="InterPro" id="IPR032675">
    <property type="entry name" value="LRR_dom_sf"/>
</dbReference>
<dbReference type="Gene3D" id="3.80.10.10">
    <property type="entry name" value="Ribonuclease Inhibitor"/>
    <property type="match status" value="3"/>
</dbReference>
<protein>
    <recommendedName>
        <fullName evidence="3">Disease resistance protein At4g27190-like leucine-rich repeats domain-containing protein</fullName>
    </recommendedName>
</protein>
<dbReference type="SUPFAM" id="SSF52047">
    <property type="entry name" value="RNI-like"/>
    <property type="match status" value="1"/>
</dbReference>
<reference evidence="4" key="1">
    <citation type="submission" date="2018-02" db="EMBL/GenBank/DDBJ databases">
        <authorList>
            <person name="Cohen D.B."/>
            <person name="Kent A.D."/>
        </authorList>
    </citation>
    <scope>NUCLEOTIDE SEQUENCE</scope>
</reference>
<name>A0A2N9GQG6_FAGSY</name>
<organism evidence="4">
    <name type="scientific">Fagus sylvatica</name>
    <name type="common">Beechnut</name>
    <dbReference type="NCBI Taxonomy" id="28930"/>
    <lineage>
        <taxon>Eukaryota</taxon>
        <taxon>Viridiplantae</taxon>
        <taxon>Streptophyta</taxon>
        <taxon>Embryophyta</taxon>
        <taxon>Tracheophyta</taxon>
        <taxon>Spermatophyta</taxon>
        <taxon>Magnoliopsida</taxon>
        <taxon>eudicotyledons</taxon>
        <taxon>Gunneridae</taxon>
        <taxon>Pentapetalae</taxon>
        <taxon>rosids</taxon>
        <taxon>fabids</taxon>
        <taxon>Fagales</taxon>
        <taxon>Fagaceae</taxon>
        <taxon>Fagus</taxon>
    </lineage>
</organism>
<feature type="domain" description="Disease resistance protein At4g27190-like leucine-rich repeats" evidence="3">
    <location>
        <begin position="214"/>
        <end position="335"/>
    </location>
</feature>
<proteinExistence type="predicted"/>
<dbReference type="InterPro" id="IPR050905">
    <property type="entry name" value="Plant_NBS-LRR"/>
</dbReference>
<dbReference type="Pfam" id="PF23247">
    <property type="entry name" value="LRR_RPS2"/>
    <property type="match status" value="3"/>
</dbReference>
<evidence type="ECO:0000256" key="2">
    <source>
        <dbReference type="SAM" id="SignalP"/>
    </source>
</evidence>
<feature type="chain" id="PRO_5014821973" description="Disease resistance protein At4g27190-like leucine-rich repeats domain-containing protein" evidence="2">
    <location>
        <begin position="18"/>
        <end position="569"/>
    </location>
</feature>
<gene>
    <name evidence="4" type="ORF">FSB_LOCUS29463</name>
</gene>
<accession>A0A2N9GQG6</accession>
<feature type="signal peptide" evidence="2">
    <location>
        <begin position="1"/>
        <end position="17"/>
    </location>
</feature>
<dbReference type="PANTHER" id="PTHR33463">
    <property type="entry name" value="NB-ARC DOMAIN-CONTAINING PROTEIN-RELATED"/>
    <property type="match status" value="1"/>
</dbReference>
<evidence type="ECO:0000259" key="3">
    <source>
        <dbReference type="Pfam" id="PF23247"/>
    </source>
</evidence>